<feature type="transmembrane region" description="Helical" evidence="2">
    <location>
        <begin position="136"/>
        <end position="155"/>
    </location>
</feature>
<sequence>MATAGNVLVLLGTIVTACSLLVMWHQNSDTLQKWRASLRNLGAKARRWARFGRPVHHTAEAHTIVAPTMTATARMLTPRIGTDADQLARIERAIDELANKTANERADDSKRNAEAIKQAISAYGAEQRAATRRQTAIALLGVALTIAGTVLLLLAG</sequence>
<dbReference type="GeneID" id="31529877"/>
<dbReference type="Proteomes" id="UP000006455">
    <property type="component" value="Unassembled WGS sequence"/>
</dbReference>
<protein>
    <submittedName>
        <fullName evidence="3">Uncharacterized protein</fullName>
    </submittedName>
</protein>
<proteinExistence type="predicted"/>
<comment type="caution">
    <text evidence="3">The sequence shown here is derived from an EMBL/GenBank/DDBJ whole genome shotgun (WGS) entry which is preliminary data.</text>
</comment>
<keyword evidence="2" id="KW-1133">Transmembrane helix</keyword>
<dbReference type="EMBL" id="AFVW02000007">
    <property type="protein sequence ID" value="EJO86749.1"/>
    <property type="molecule type" value="Genomic_DNA"/>
</dbReference>
<evidence type="ECO:0000256" key="2">
    <source>
        <dbReference type="SAM" id="Phobius"/>
    </source>
</evidence>
<keyword evidence="1" id="KW-0175">Coiled coil</keyword>
<keyword evidence="2" id="KW-0812">Transmembrane</keyword>
<evidence type="ECO:0000256" key="1">
    <source>
        <dbReference type="SAM" id="Coils"/>
    </source>
</evidence>
<feature type="coiled-coil region" evidence="1">
    <location>
        <begin position="87"/>
        <end position="119"/>
    </location>
</feature>
<dbReference type="RefSeq" id="WP_007775909.1">
    <property type="nucleotide sequence ID" value="NZ_AFVW02000007.1"/>
</dbReference>
<accession>J5E583</accession>
<reference evidence="3 4" key="1">
    <citation type="journal article" date="2011" name="J. Bacteriol.">
        <title>Genome sequence of the Mycobacterium colombiense type strain, CECT 3035.</title>
        <authorList>
            <person name="Gonzalez-Perez M."/>
            <person name="Murcia M.I."/>
            <person name="Landsman D."/>
            <person name="Jordan I.K."/>
            <person name="Marino-Ramirez L."/>
        </authorList>
    </citation>
    <scope>NUCLEOTIDE SEQUENCE [LARGE SCALE GENOMIC DNA]</scope>
    <source>
        <strain evidence="3 4">CECT 3035</strain>
    </source>
</reference>
<name>J5E583_9MYCO</name>
<feature type="transmembrane region" description="Helical" evidence="2">
    <location>
        <begin position="6"/>
        <end position="25"/>
    </location>
</feature>
<evidence type="ECO:0000313" key="4">
    <source>
        <dbReference type="Proteomes" id="UP000006455"/>
    </source>
</evidence>
<dbReference type="AlphaFoldDB" id="J5E583"/>
<evidence type="ECO:0000313" key="3">
    <source>
        <dbReference type="EMBL" id="EJO86749.1"/>
    </source>
</evidence>
<organism evidence="3 4">
    <name type="scientific">Mycobacterium colombiense CECT 3035</name>
    <dbReference type="NCBI Taxonomy" id="1041522"/>
    <lineage>
        <taxon>Bacteria</taxon>
        <taxon>Bacillati</taxon>
        <taxon>Actinomycetota</taxon>
        <taxon>Actinomycetes</taxon>
        <taxon>Mycobacteriales</taxon>
        <taxon>Mycobacteriaceae</taxon>
        <taxon>Mycobacterium</taxon>
        <taxon>Mycobacterium avium complex (MAC)</taxon>
    </lineage>
</organism>
<gene>
    <name evidence="3" type="ORF">MCOL_V222608</name>
</gene>
<keyword evidence="2" id="KW-0472">Membrane</keyword>